<evidence type="ECO:0000313" key="2">
    <source>
        <dbReference type="Proteomes" id="UP001501585"/>
    </source>
</evidence>
<dbReference type="RefSeq" id="WP_344101935.1">
    <property type="nucleotide sequence ID" value="NZ_BAAAPC010000010.1"/>
</dbReference>
<protein>
    <submittedName>
        <fullName evidence="1">Uncharacterized protein</fullName>
    </submittedName>
</protein>
<dbReference type="Proteomes" id="UP001501585">
    <property type="component" value="Unassembled WGS sequence"/>
</dbReference>
<reference evidence="1 2" key="1">
    <citation type="journal article" date="2019" name="Int. J. Syst. Evol. Microbiol.">
        <title>The Global Catalogue of Microorganisms (GCM) 10K type strain sequencing project: providing services to taxonomists for standard genome sequencing and annotation.</title>
        <authorList>
            <consortium name="The Broad Institute Genomics Platform"/>
            <consortium name="The Broad Institute Genome Sequencing Center for Infectious Disease"/>
            <person name="Wu L."/>
            <person name="Ma J."/>
        </authorList>
    </citation>
    <scope>NUCLEOTIDE SEQUENCE [LARGE SCALE GENOMIC DNA]</scope>
    <source>
        <strain evidence="1 2">JCM 15313</strain>
    </source>
</reference>
<name>A0ABN2T4M2_9ACTN</name>
<sequence>MATYREIREVSDMAGLEAWAESHEAPIARGGQTLSGRAIYSATCGCLTLVCVTPEKAPAPLVWRSPFE</sequence>
<keyword evidence="2" id="KW-1185">Reference proteome</keyword>
<comment type="caution">
    <text evidence="1">The sequence shown here is derived from an EMBL/GenBank/DDBJ whole genome shotgun (WGS) entry which is preliminary data.</text>
</comment>
<dbReference type="EMBL" id="BAAAPC010000010">
    <property type="protein sequence ID" value="GAA1998703.1"/>
    <property type="molecule type" value="Genomic_DNA"/>
</dbReference>
<proteinExistence type="predicted"/>
<evidence type="ECO:0000313" key="1">
    <source>
        <dbReference type="EMBL" id="GAA1998703.1"/>
    </source>
</evidence>
<gene>
    <name evidence="1" type="ORF">GCM10009799_27160</name>
</gene>
<accession>A0ABN2T4M2</accession>
<organism evidence="1 2">
    <name type="scientific">Nocardiopsis rhodophaea</name>
    <dbReference type="NCBI Taxonomy" id="280238"/>
    <lineage>
        <taxon>Bacteria</taxon>
        <taxon>Bacillati</taxon>
        <taxon>Actinomycetota</taxon>
        <taxon>Actinomycetes</taxon>
        <taxon>Streptosporangiales</taxon>
        <taxon>Nocardiopsidaceae</taxon>
        <taxon>Nocardiopsis</taxon>
    </lineage>
</organism>